<dbReference type="EMBL" id="BJVQ01000001">
    <property type="protein sequence ID" value="GEL45027.1"/>
    <property type="molecule type" value="Genomic_DNA"/>
</dbReference>
<dbReference type="SUPFAM" id="SSF53067">
    <property type="entry name" value="Actin-like ATPase domain"/>
    <property type="match status" value="2"/>
</dbReference>
<proteinExistence type="predicted"/>
<dbReference type="AlphaFoldDB" id="A0A511F9T4"/>
<dbReference type="GO" id="GO:0051301">
    <property type="term" value="P:cell division"/>
    <property type="evidence" value="ECO:0007669"/>
    <property type="project" value="InterPro"/>
</dbReference>
<reference evidence="3 5" key="2">
    <citation type="submission" date="2020-08" db="EMBL/GenBank/DDBJ databases">
        <title>Sequencing the genomes of 1000 actinobacteria strains.</title>
        <authorList>
            <person name="Klenk H.-P."/>
        </authorList>
    </citation>
    <scope>NUCLEOTIDE SEQUENCE [LARGE SCALE GENOMIC DNA]</scope>
    <source>
        <strain evidence="3 5">DSM 9581</strain>
    </source>
</reference>
<feature type="domain" description="SHS2" evidence="1">
    <location>
        <begin position="1"/>
        <end position="173"/>
    </location>
</feature>
<protein>
    <submittedName>
        <fullName evidence="3">Type IV pilus assembly protein PilM</fullName>
    </submittedName>
</protein>
<dbReference type="InterPro" id="IPR050696">
    <property type="entry name" value="FtsA/MreB"/>
</dbReference>
<evidence type="ECO:0000259" key="1">
    <source>
        <dbReference type="SMART" id="SM00842"/>
    </source>
</evidence>
<dbReference type="PANTHER" id="PTHR32432:SF3">
    <property type="entry name" value="ETHANOLAMINE UTILIZATION PROTEIN EUTJ"/>
    <property type="match status" value="1"/>
</dbReference>
<dbReference type="InterPro" id="IPR005883">
    <property type="entry name" value="PilM"/>
</dbReference>
<organism evidence="2 4">
    <name type="scientific">Cellulomonas hominis</name>
    <dbReference type="NCBI Taxonomy" id="156981"/>
    <lineage>
        <taxon>Bacteria</taxon>
        <taxon>Bacillati</taxon>
        <taxon>Actinomycetota</taxon>
        <taxon>Actinomycetes</taxon>
        <taxon>Micrococcales</taxon>
        <taxon>Cellulomonadaceae</taxon>
        <taxon>Cellulomonas</taxon>
    </lineage>
</organism>
<evidence type="ECO:0000313" key="3">
    <source>
        <dbReference type="EMBL" id="MBB5475003.1"/>
    </source>
</evidence>
<dbReference type="EMBL" id="JACHDN010000001">
    <property type="protein sequence ID" value="MBB5475003.1"/>
    <property type="molecule type" value="Genomic_DNA"/>
</dbReference>
<name>A0A511F9T4_9CELL</name>
<reference evidence="2 4" key="1">
    <citation type="submission" date="2019-07" db="EMBL/GenBank/DDBJ databases">
        <title>Whole genome shotgun sequence of Cellulomonas hominis NBRC 16055.</title>
        <authorList>
            <person name="Hosoyama A."/>
            <person name="Uohara A."/>
            <person name="Ohji S."/>
            <person name="Ichikawa N."/>
        </authorList>
    </citation>
    <scope>NUCLEOTIDE SEQUENCE [LARGE SCALE GENOMIC DNA]</scope>
    <source>
        <strain evidence="2 4">NBRC 16055</strain>
    </source>
</reference>
<gene>
    <name evidence="2" type="ORF">CHO01_01430</name>
    <name evidence="3" type="ORF">HNR08_003739</name>
</gene>
<dbReference type="SMART" id="SM00842">
    <property type="entry name" value="FtsA"/>
    <property type="match status" value="1"/>
</dbReference>
<dbReference type="Gene3D" id="3.30.420.40">
    <property type="match status" value="2"/>
</dbReference>
<evidence type="ECO:0000313" key="4">
    <source>
        <dbReference type="Proteomes" id="UP000321723"/>
    </source>
</evidence>
<dbReference type="PIRSF" id="PIRSF019169">
    <property type="entry name" value="PilM"/>
    <property type="match status" value="1"/>
</dbReference>
<dbReference type="CDD" id="cd24049">
    <property type="entry name" value="ASKHA_NBD_PilM"/>
    <property type="match status" value="1"/>
</dbReference>
<accession>A0A511F9T4</accession>
<evidence type="ECO:0000313" key="5">
    <source>
        <dbReference type="Proteomes" id="UP000564629"/>
    </source>
</evidence>
<dbReference type="Proteomes" id="UP000564629">
    <property type="component" value="Unassembled WGS sequence"/>
</dbReference>
<dbReference type="Gene3D" id="3.30.1490.300">
    <property type="match status" value="1"/>
</dbReference>
<dbReference type="NCBIfam" id="TIGR01175">
    <property type="entry name" value="pilM"/>
    <property type="match status" value="1"/>
</dbReference>
<dbReference type="InterPro" id="IPR043129">
    <property type="entry name" value="ATPase_NBD"/>
</dbReference>
<dbReference type="Proteomes" id="UP000321723">
    <property type="component" value="Unassembled WGS sequence"/>
</dbReference>
<comment type="caution">
    <text evidence="2">The sequence shown here is derived from an EMBL/GenBank/DDBJ whole genome shotgun (WGS) entry which is preliminary data.</text>
</comment>
<dbReference type="InterPro" id="IPR003494">
    <property type="entry name" value="SHS2_FtsA"/>
</dbReference>
<dbReference type="Pfam" id="PF11104">
    <property type="entry name" value="PilM_2"/>
    <property type="match status" value="1"/>
</dbReference>
<sequence>MIGLDIGATAVRAAELEFGSGGPARGDATLVRYGQVLLPPGAVRDGEVAEPVTVSAALRQLWQTTKFESRDVVMGVGNQRVLVRELDLPWLPLPQLKASLPFQVGEMLPVSVDDVLLDFYPATESDGPQGRMVHGMLVAAQRATVNANVLAVEGAGLRPQMVDLNAFALVRALARGDLASTTAAFVDIGAAVTTVVVAAQGRPRLVRMLPTGGQAITAAVAEALSIPPAEAEDVKRRVGFGHPEIDDPRLVQAAEAVRSVAHPLLEAVRNTFVFYNGKHPGEGVEVVVLTGGASHLPGAGQFLSSASRLPVALGDPFGGLRKGKAVRPEHLAGAEQTAALSVGLAHGVAA</sequence>
<evidence type="ECO:0000313" key="2">
    <source>
        <dbReference type="EMBL" id="GEL45027.1"/>
    </source>
</evidence>
<keyword evidence="4" id="KW-1185">Reference proteome</keyword>
<dbReference type="PANTHER" id="PTHR32432">
    <property type="entry name" value="CELL DIVISION PROTEIN FTSA-RELATED"/>
    <property type="match status" value="1"/>
</dbReference>